<gene>
    <name evidence="2" type="ORF">ZRA01_29810</name>
</gene>
<organism evidence="2 3">
    <name type="scientific">Zoogloea ramigera</name>
    <dbReference type="NCBI Taxonomy" id="350"/>
    <lineage>
        <taxon>Bacteria</taxon>
        <taxon>Pseudomonadati</taxon>
        <taxon>Pseudomonadota</taxon>
        <taxon>Betaproteobacteria</taxon>
        <taxon>Rhodocyclales</taxon>
        <taxon>Zoogloeaceae</taxon>
        <taxon>Zoogloea</taxon>
    </lineage>
</organism>
<accession>A0A4Y4CVK3</accession>
<proteinExistence type="predicted"/>
<name>A0A4Y4CVK3_ZOORA</name>
<protein>
    <submittedName>
        <fullName evidence="2">Uncharacterized protein</fullName>
    </submittedName>
</protein>
<evidence type="ECO:0000313" key="2">
    <source>
        <dbReference type="EMBL" id="GEC96908.1"/>
    </source>
</evidence>
<dbReference type="Proteomes" id="UP000318422">
    <property type="component" value="Unassembled WGS sequence"/>
</dbReference>
<dbReference type="AlphaFoldDB" id="A0A4Y4CVK3"/>
<comment type="caution">
    <text evidence="2">The sequence shown here is derived from an EMBL/GenBank/DDBJ whole genome shotgun (WGS) entry which is preliminary data.</text>
</comment>
<feature type="compositionally biased region" description="Basic and acidic residues" evidence="1">
    <location>
        <begin position="73"/>
        <end position="91"/>
    </location>
</feature>
<reference evidence="2 3" key="1">
    <citation type="submission" date="2019-06" db="EMBL/GenBank/DDBJ databases">
        <title>Whole genome shotgun sequence of Zoogloea ramigera NBRC 15342.</title>
        <authorList>
            <person name="Hosoyama A."/>
            <person name="Uohara A."/>
            <person name="Ohji S."/>
            <person name="Ichikawa N."/>
        </authorList>
    </citation>
    <scope>NUCLEOTIDE SEQUENCE [LARGE SCALE GENOMIC DNA]</scope>
    <source>
        <strain evidence="2 3">NBRC 15342</strain>
    </source>
</reference>
<dbReference type="RefSeq" id="WP_141353683.1">
    <property type="nucleotide sequence ID" value="NZ_BJNV01000057.1"/>
</dbReference>
<sequence length="91" mass="9722">MSHMPRETGAPAGLSRKHRAAPRFLAPLGGRAGRSLALGALSCVLVWIAHTSQASRLARLASQGLGLPPATDPSRECWREDMGREADNPPR</sequence>
<feature type="region of interest" description="Disordered" evidence="1">
    <location>
        <begin position="1"/>
        <end position="20"/>
    </location>
</feature>
<dbReference type="EMBL" id="BJNV01000057">
    <property type="protein sequence ID" value="GEC96908.1"/>
    <property type="molecule type" value="Genomic_DNA"/>
</dbReference>
<evidence type="ECO:0000256" key="1">
    <source>
        <dbReference type="SAM" id="MobiDB-lite"/>
    </source>
</evidence>
<keyword evidence="3" id="KW-1185">Reference proteome</keyword>
<feature type="region of interest" description="Disordered" evidence="1">
    <location>
        <begin position="63"/>
        <end position="91"/>
    </location>
</feature>
<evidence type="ECO:0000313" key="3">
    <source>
        <dbReference type="Proteomes" id="UP000318422"/>
    </source>
</evidence>